<dbReference type="GO" id="GO:0006422">
    <property type="term" value="P:aspartyl-tRNA aminoacylation"/>
    <property type="evidence" value="ECO:0007669"/>
    <property type="project" value="TreeGrafter"/>
</dbReference>
<keyword evidence="5" id="KW-0648">Protein biosynthesis</keyword>
<evidence type="ECO:0000256" key="4">
    <source>
        <dbReference type="ARBA" id="ARBA00022840"/>
    </source>
</evidence>
<dbReference type="InterPro" id="IPR002312">
    <property type="entry name" value="Asp/Asn-tRNA-synth_IIb"/>
</dbReference>
<evidence type="ECO:0000313" key="10">
    <source>
        <dbReference type="Proteomes" id="UP000664521"/>
    </source>
</evidence>
<dbReference type="InterPro" id="IPR004364">
    <property type="entry name" value="Aa-tRNA-synt_II"/>
</dbReference>
<keyword evidence="10" id="KW-1185">Reference proteome</keyword>
<dbReference type="GO" id="GO:0004815">
    <property type="term" value="F:aspartate-tRNA ligase activity"/>
    <property type="evidence" value="ECO:0007669"/>
    <property type="project" value="TreeGrafter"/>
</dbReference>
<dbReference type="GO" id="GO:0005524">
    <property type="term" value="F:ATP binding"/>
    <property type="evidence" value="ECO:0007669"/>
    <property type="project" value="UniProtKB-KW"/>
</dbReference>
<evidence type="ECO:0000256" key="6">
    <source>
        <dbReference type="ARBA" id="ARBA00023146"/>
    </source>
</evidence>
<dbReference type="InterPro" id="IPR012340">
    <property type="entry name" value="NA-bd_OB-fold"/>
</dbReference>
<dbReference type="InterPro" id="IPR006195">
    <property type="entry name" value="aa-tRNA-synth_II"/>
</dbReference>
<evidence type="ECO:0000256" key="5">
    <source>
        <dbReference type="ARBA" id="ARBA00022917"/>
    </source>
</evidence>
<reference evidence="9" key="1">
    <citation type="submission" date="2021-03" db="EMBL/GenBank/DDBJ databases">
        <authorList>
            <person name="Tagirdzhanova G."/>
        </authorList>
    </citation>
    <scope>NUCLEOTIDE SEQUENCE</scope>
</reference>
<comment type="similarity">
    <text evidence="1">Belongs to the class-II aminoacyl-tRNA synthetase family. Type 1 subfamily.</text>
</comment>
<dbReference type="AlphaFoldDB" id="A0A8H3ENE4"/>
<evidence type="ECO:0000256" key="1">
    <source>
        <dbReference type="ARBA" id="ARBA00006303"/>
    </source>
</evidence>
<dbReference type="PANTHER" id="PTHR22594:SF5">
    <property type="entry name" value="ASPARTATE--TRNA LIGASE, MITOCHONDRIAL"/>
    <property type="match status" value="1"/>
</dbReference>
<dbReference type="InterPro" id="IPR004115">
    <property type="entry name" value="GAD-like_sf"/>
</dbReference>
<dbReference type="PANTHER" id="PTHR22594">
    <property type="entry name" value="ASPARTYL/LYSYL-TRNA SYNTHETASE"/>
    <property type="match status" value="1"/>
</dbReference>
<organism evidence="9 10">
    <name type="scientific">Heterodermia speciosa</name>
    <dbReference type="NCBI Taxonomy" id="116794"/>
    <lineage>
        <taxon>Eukaryota</taxon>
        <taxon>Fungi</taxon>
        <taxon>Dikarya</taxon>
        <taxon>Ascomycota</taxon>
        <taxon>Pezizomycotina</taxon>
        <taxon>Lecanoromycetes</taxon>
        <taxon>OSLEUM clade</taxon>
        <taxon>Lecanoromycetidae</taxon>
        <taxon>Caliciales</taxon>
        <taxon>Physciaceae</taxon>
        <taxon>Heterodermia</taxon>
    </lineage>
</organism>
<comment type="caution">
    <text evidence="9">The sequence shown here is derived from an EMBL/GenBank/DDBJ whole genome shotgun (WGS) entry which is preliminary data.</text>
</comment>
<dbReference type="Gene3D" id="2.40.50.140">
    <property type="entry name" value="Nucleic acid-binding proteins"/>
    <property type="match status" value="1"/>
</dbReference>
<dbReference type="HAMAP" id="MF_00044">
    <property type="entry name" value="Asp_tRNA_synth_type1"/>
    <property type="match status" value="1"/>
</dbReference>
<keyword evidence="3" id="KW-0547">Nucleotide-binding</keyword>
<name>A0A8H3ENE4_9LECA</name>
<proteinExistence type="inferred from homology"/>
<gene>
    <name evidence="9" type="ORF">HETSPECPRED_006032</name>
</gene>
<dbReference type="OrthoDB" id="439710at2759"/>
<evidence type="ECO:0000256" key="7">
    <source>
        <dbReference type="SAM" id="MobiDB-lite"/>
    </source>
</evidence>
<protein>
    <recommendedName>
        <fullName evidence="8">Aminoacyl-transfer RNA synthetases class-II family profile domain-containing protein</fullName>
    </recommendedName>
</protein>
<dbReference type="Proteomes" id="UP000664521">
    <property type="component" value="Unassembled WGS sequence"/>
</dbReference>
<sequence>MKVLSRMKTSFDLLVVALSSAFTWSTKIVEVKFPKATHQIRDLSEISQDSFSSEVILHGYLGNRVDLSKSLSFVPLLSKTLDWSVQIVSSSKGQDDVTDRMKASHQQLKKTAAHSPVVVTGILKNRQGARDTAIGQVANVELSLLDIQPLNYFYRDLGGSMDDVFGPEDRHLQLRSDKELRESLGFRSLVAKIARREMDQQGFMEIETPLLFKSTPEGAREFIVPTRQQGFAYALPQSPQQFKQILMGSGISKYYQIAKCFRDEDLRADRQPEFTQLDLEMSFATGSNVMDHITKLVRILWKTILEIQLPTNFPSMSYAEAMSSYGSDKPDLRFDNKFYRVEHLLPTELVSKLSDLENPIIEALKFDLNPCIEDDDTISLYQTFIKCFLDSPDAASFHSNPSGAPGVFVYNPLAPLRGLSAFGFEAASSIESLLSPDEGSLIVLQARPNAPFSGGSTPLGNFRSHLIKAALKLNLLKPSVPFAPVWITSFPLFTPTSTSAAEPGQGGTAGLSSTHHPFTSPKSPEDVDLLLTSPQDAIADHYDLVINGVELGGGSRRIHNADFQTFILRDVLKMSEARLKDFEHLIKVLQAGCPPHAGFALGFDRLVALMRGKESVRDVIAFPKGGDGGDKLVGSPARMREEELKTYGLQLRR</sequence>
<keyword evidence="6" id="KW-0030">Aminoacyl-tRNA synthetase</keyword>
<feature type="compositionally biased region" description="Polar residues" evidence="7">
    <location>
        <begin position="510"/>
        <end position="522"/>
    </location>
</feature>
<dbReference type="SUPFAM" id="SSF55681">
    <property type="entry name" value="Class II aaRS and biotin synthetases"/>
    <property type="match status" value="1"/>
</dbReference>
<evidence type="ECO:0000256" key="3">
    <source>
        <dbReference type="ARBA" id="ARBA00022741"/>
    </source>
</evidence>
<dbReference type="NCBIfam" id="TIGR00459">
    <property type="entry name" value="aspS_bact"/>
    <property type="match status" value="1"/>
</dbReference>
<dbReference type="Gene3D" id="3.30.1360.30">
    <property type="entry name" value="GAD-like domain"/>
    <property type="match status" value="1"/>
</dbReference>
<dbReference type="InterPro" id="IPR004524">
    <property type="entry name" value="Asp-tRNA-ligase_1"/>
</dbReference>
<dbReference type="Gene3D" id="3.30.930.10">
    <property type="entry name" value="Bira Bifunctional Protein, Domain 2"/>
    <property type="match status" value="1"/>
</dbReference>
<dbReference type="Pfam" id="PF00152">
    <property type="entry name" value="tRNA-synt_2"/>
    <property type="match status" value="1"/>
</dbReference>
<feature type="domain" description="Aminoacyl-transfer RNA synthetases class-II family profile" evidence="8">
    <location>
        <begin position="187"/>
        <end position="636"/>
    </location>
</feature>
<dbReference type="PRINTS" id="PR01042">
    <property type="entry name" value="TRNASYNTHASP"/>
</dbReference>
<dbReference type="EMBL" id="CAJPDS010000004">
    <property type="protein sequence ID" value="CAF9906036.1"/>
    <property type="molecule type" value="Genomic_DNA"/>
</dbReference>
<keyword evidence="4" id="KW-0067">ATP-binding</keyword>
<dbReference type="GO" id="GO:0005739">
    <property type="term" value="C:mitochondrion"/>
    <property type="evidence" value="ECO:0007669"/>
    <property type="project" value="TreeGrafter"/>
</dbReference>
<accession>A0A8H3ENE4</accession>
<keyword evidence="2" id="KW-0436">Ligase</keyword>
<evidence type="ECO:0000313" key="9">
    <source>
        <dbReference type="EMBL" id="CAF9906036.1"/>
    </source>
</evidence>
<evidence type="ECO:0000259" key="8">
    <source>
        <dbReference type="PROSITE" id="PS50862"/>
    </source>
</evidence>
<dbReference type="PROSITE" id="PS50862">
    <property type="entry name" value="AA_TRNA_LIGASE_II"/>
    <property type="match status" value="1"/>
</dbReference>
<feature type="region of interest" description="Disordered" evidence="7">
    <location>
        <begin position="497"/>
        <end position="524"/>
    </location>
</feature>
<dbReference type="InterPro" id="IPR045864">
    <property type="entry name" value="aa-tRNA-synth_II/BPL/LPL"/>
</dbReference>
<evidence type="ECO:0000256" key="2">
    <source>
        <dbReference type="ARBA" id="ARBA00022598"/>
    </source>
</evidence>